<evidence type="ECO:0000313" key="1">
    <source>
        <dbReference type="EMBL" id="MBX48690.1"/>
    </source>
</evidence>
<dbReference type="AlphaFoldDB" id="A0A2P2P1V4"/>
<proteinExistence type="predicted"/>
<name>A0A2P2P1V4_RHIMU</name>
<dbReference type="EMBL" id="GGEC01068206">
    <property type="protein sequence ID" value="MBX48690.1"/>
    <property type="molecule type" value="Transcribed_RNA"/>
</dbReference>
<organism evidence="1">
    <name type="scientific">Rhizophora mucronata</name>
    <name type="common">Asiatic mangrove</name>
    <dbReference type="NCBI Taxonomy" id="61149"/>
    <lineage>
        <taxon>Eukaryota</taxon>
        <taxon>Viridiplantae</taxon>
        <taxon>Streptophyta</taxon>
        <taxon>Embryophyta</taxon>
        <taxon>Tracheophyta</taxon>
        <taxon>Spermatophyta</taxon>
        <taxon>Magnoliopsida</taxon>
        <taxon>eudicotyledons</taxon>
        <taxon>Gunneridae</taxon>
        <taxon>Pentapetalae</taxon>
        <taxon>rosids</taxon>
        <taxon>fabids</taxon>
        <taxon>Malpighiales</taxon>
        <taxon>Rhizophoraceae</taxon>
        <taxon>Rhizophora</taxon>
    </lineage>
</organism>
<sequence length="77" mass="8850">MRLTKEEDKAGSRNMPPPQVHELEMKTELKSNENGFWGWSFEGVFLDPTCNNGIVSERERESEREELVIGAARKTLI</sequence>
<reference evidence="1" key="1">
    <citation type="submission" date="2018-02" db="EMBL/GenBank/DDBJ databases">
        <title>Rhizophora mucronata_Transcriptome.</title>
        <authorList>
            <person name="Meera S.P."/>
            <person name="Sreeshan A."/>
            <person name="Augustine A."/>
        </authorList>
    </citation>
    <scope>NUCLEOTIDE SEQUENCE</scope>
    <source>
        <tissue evidence="1">Leaf</tissue>
    </source>
</reference>
<protein>
    <submittedName>
        <fullName evidence="1">Uncharacterized protein</fullName>
    </submittedName>
</protein>
<accession>A0A2P2P1V4</accession>